<evidence type="ECO:0000256" key="1">
    <source>
        <dbReference type="ARBA" id="ARBA00004141"/>
    </source>
</evidence>
<accession>A0AAU9JJJ5</accession>
<feature type="transmembrane region" description="Helical" evidence="6">
    <location>
        <begin position="48"/>
        <end position="71"/>
    </location>
</feature>
<evidence type="ECO:0000256" key="3">
    <source>
        <dbReference type="ARBA" id="ARBA00022692"/>
    </source>
</evidence>
<comment type="subcellular location">
    <subcellularLocation>
        <location evidence="1 6">Membrane</location>
        <topology evidence="1 6">Multi-pass membrane protein</topology>
    </subcellularLocation>
</comment>
<organism evidence="7 8">
    <name type="scientific">Blepharisma stoltei</name>
    <dbReference type="NCBI Taxonomy" id="1481888"/>
    <lineage>
        <taxon>Eukaryota</taxon>
        <taxon>Sar</taxon>
        <taxon>Alveolata</taxon>
        <taxon>Ciliophora</taxon>
        <taxon>Postciliodesmatophora</taxon>
        <taxon>Heterotrichea</taxon>
        <taxon>Heterotrichida</taxon>
        <taxon>Blepharismidae</taxon>
        <taxon>Blepharisma</taxon>
    </lineage>
</organism>
<evidence type="ECO:0000313" key="8">
    <source>
        <dbReference type="Proteomes" id="UP001162131"/>
    </source>
</evidence>
<keyword evidence="4 6" id="KW-1133">Transmembrane helix</keyword>
<reference evidence="7" key="1">
    <citation type="submission" date="2021-09" db="EMBL/GenBank/DDBJ databases">
        <authorList>
            <consortium name="AG Swart"/>
            <person name="Singh M."/>
            <person name="Singh A."/>
            <person name="Seah K."/>
            <person name="Emmerich C."/>
        </authorList>
    </citation>
    <scope>NUCLEOTIDE SEQUENCE</scope>
    <source>
        <strain evidence="7">ATCC30299</strain>
    </source>
</reference>
<protein>
    <recommendedName>
        <fullName evidence="6">GDT1 family protein</fullName>
    </recommendedName>
</protein>
<dbReference type="PANTHER" id="PTHR12608">
    <property type="entry name" value="TRANSMEMBRANE PROTEIN HTP-1 RELATED"/>
    <property type="match status" value="1"/>
</dbReference>
<comment type="similarity">
    <text evidence="2 6">Belongs to the GDT1 family.</text>
</comment>
<evidence type="ECO:0000256" key="4">
    <source>
        <dbReference type="ARBA" id="ARBA00022989"/>
    </source>
</evidence>
<dbReference type="Pfam" id="PF01169">
    <property type="entry name" value="GDT1"/>
    <property type="match status" value="2"/>
</dbReference>
<sequence length="205" mass="22639">MQNTCLVGIDFQYETILNASMAIFIAEIGDRTFFIITILAFSYSRSAIFLGNLLTMSFIALSAAFLGAALILLIDPFYIAVFSALSFFIQALMCFYESLVKANEEINEDDEIKIVEPTWFKTFSKTAIMVFLAEWGDKSNTTIMVLSAVSNPLLVAVGAILAFASLGVMAVFLGRIIGKRISEKYFKFAAGIFYLVCCARIVIEA</sequence>
<feature type="transmembrane region" description="Helical" evidence="6">
    <location>
        <begin position="20"/>
        <end position="41"/>
    </location>
</feature>
<dbReference type="EMBL" id="CAJZBQ010000040">
    <property type="protein sequence ID" value="CAG9326395.1"/>
    <property type="molecule type" value="Genomic_DNA"/>
</dbReference>
<feature type="transmembrane region" description="Helical" evidence="6">
    <location>
        <begin position="185"/>
        <end position="203"/>
    </location>
</feature>
<dbReference type="AlphaFoldDB" id="A0AAU9JJJ5"/>
<dbReference type="InterPro" id="IPR001727">
    <property type="entry name" value="GDT1-like"/>
</dbReference>
<evidence type="ECO:0000313" key="7">
    <source>
        <dbReference type="EMBL" id="CAG9326395.1"/>
    </source>
</evidence>
<evidence type="ECO:0000256" key="6">
    <source>
        <dbReference type="RuleBase" id="RU365102"/>
    </source>
</evidence>
<gene>
    <name evidence="7" type="ORF">BSTOLATCC_MIC40822</name>
</gene>
<dbReference type="PANTHER" id="PTHR12608:SF1">
    <property type="entry name" value="TRANSMEMBRANE PROTEIN 165"/>
    <property type="match status" value="1"/>
</dbReference>
<comment type="caution">
    <text evidence="7">The sequence shown here is derived from an EMBL/GenBank/DDBJ whole genome shotgun (WGS) entry which is preliminary data.</text>
</comment>
<dbReference type="GO" id="GO:0016020">
    <property type="term" value="C:membrane"/>
    <property type="evidence" value="ECO:0007669"/>
    <property type="project" value="UniProtKB-SubCell"/>
</dbReference>
<evidence type="ECO:0000256" key="5">
    <source>
        <dbReference type="ARBA" id="ARBA00023136"/>
    </source>
</evidence>
<feature type="transmembrane region" description="Helical" evidence="6">
    <location>
        <begin position="77"/>
        <end position="96"/>
    </location>
</feature>
<evidence type="ECO:0000256" key="2">
    <source>
        <dbReference type="ARBA" id="ARBA00009190"/>
    </source>
</evidence>
<keyword evidence="3 6" id="KW-0812">Transmembrane</keyword>
<dbReference type="Proteomes" id="UP001162131">
    <property type="component" value="Unassembled WGS sequence"/>
</dbReference>
<keyword evidence="8" id="KW-1185">Reference proteome</keyword>
<feature type="transmembrane region" description="Helical" evidence="6">
    <location>
        <begin position="153"/>
        <end position="173"/>
    </location>
</feature>
<name>A0AAU9JJJ5_9CILI</name>
<keyword evidence="5 6" id="KW-0472">Membrane</keyword>
<proteinExistence type="inferred from homology"/>
<dbReference type="GO" id="GO:0046873">
    <property type="term" value="F:metal ion transmembrane transporter activity"/>
    <property type="evidence" value="ECO:0007669"/>
    <property type="project" value="InterPro"/>
</dbReference>